<dbReference type="EMBL" id="JANLCJ010000006">
    <property type="protein sequence ID" value="MCS5735436.1"/>
    <property type="molecule type" value="Genomic_DNA"/>
</dbReference>
<evidence type="ECO:0000256" key="2">
    <source>
        <dbReference type="ARBA" id="ARBA00013168"/>
    </source>
</evidence>
<gene>
    <name evidence="11" type="ORF">N1032_16945</name>
</gene>
<evidence type="ECO:0000256" key="5">
    <source>
        <dbReference type="ARBA" id="ARBA00022741"/>
    </source>
</evidence>
<proteinExistence type="inferred from homology"/>
<evidence type="ECO:0000256" key="6">
    <source>
        <dbReference type="ARBA" id="ARBA00022840"/>
    </source>
</evidence>
<dbReference type="GO" id="GO:0016874">
    <property type="term" value="F:ligase activity"/>
    <property type="evidence" value="ECO:0007669"/>
    <property type="project" value="UniProtKB-KW"/>
</dbReference>
<keyword evidence="4 11" id="KW-0436">Ligase</keyword>
<reference evidence="11" key="1">
    <citation type="submission" date="2022-08" db="EMBL/GenBank/DDBJ databases">
        <authorList>
            <person name="Deng Y."/>
            <person name="Han X.-F."/>
            <person name="Zhang Y.-Q."/>
        </authorList>
    </citation>
    <scope>NUCLEOTIDE SEQUENCE</scope>
    <source>
        <strain evidence="11">CPCC 203386</strain>
    </source>
</reference>
<evidence type="ECO:0000256" key="7">
    <source>
        <dbReference type="ARBA" id="ARBA00022884"/>
    </source>
</evidence>
<organism evidence="11 12">
    <name type="scientific">Herbiconiux daphne</name>
    <dbReference type="NCBI Taxonomy" id="2970914"/>
    <lineage>
        <taxon>Bacteria</taxon>
        <taxon>Bacillati</taxon>
        <taxon>Actinomycetota</taxon>
        <taxon>Actinomycetes</taxon>
        <taxon>Micrococcales</taxon>
        <taxon>Microbacteriaceae</taxon>
        <taxon>Herbiconiux</taxon>
    </lineage>
</organism>
<evidence type="ECO:0000256" key="9">
    <source>
        <dbReference type="ARBA" id="ARBA00023146"/>
    </source>
</evidence>
<keyword evidence="9" id="KW-0030">Aminoacyl-tRNA synthetase</keyword>
<feature type="domain" description="Alanyl-transfer RNA synthetases family profile" evidence="10">
    <location>
        <begin position="1"/>
        <end position="460"/>
    </location>
</feature>
<keyword evidence="8" id="KW-0648">Protein biosynthesis</keyword>
<dbReference type="PANTHER" id="PTHR11777">
    <property type="entry name" value="ALANYL-TRNA SYNTHETASE"/>
    <property type="match status" value="1"/>
</dbReference>
<dbReference type="InterPro" id="IPR018162">
    <property type="entry name" value="Ala-tRNA-ligase_IIc_anticod-bd"/>
</dbReference>
<keyword evidence="3" id="KW-0820">tRNA-binding</keyword>
<dbReference type="InterPro" id="IPR018165">
    <property type="entry name" value="Ala-tRNA-synth_IIc_core"/>
</dbReference>
<name>A0ABT2H664_9MICO</name>
<keyword evidence="5" id="KW-0547">Nucleotide-binding</keyword>
<protein>
    <recommendedName>
        <fullName evidence="2">alanine--tRNA ligase</fullName>
        <ecNumber evidence="2">6.1.1.7</ecNumber>
    </recommendedName>
</protein>
<dbReference type="PRINTS" id="PR00980">
    <property type="entry name" value="TRNASYNTHALA"/>
</dbReference>
<comment type="caution">
    <text evidence="11">The sequence shown here is derived from an EMBL/GenBank/DDBJ whole genome shotgun (WGS) entry which is preliminary data.</text>
</comment>
<accession>A0ABT2H664</accession>
<evidence type="ECO:0000256" key="8">
    <source>
        <dbReference type="ARBA" id="ARBA00022917"/>
    </source>
</evidence>
<dbReference type="InterPro" id="IPR045864">
    <property type="entry name" value="aa-tRNA-synth_II/BPL/LPL"/>
</dbReference>
<dbReference type="PROSITE" id="PS50860">
    <property type="entry name" value="AA_TRNA_LIGASE_II_ALA"/>
    <property type="match status" value="1"/>
</dbReference>
<evidence type="ECO:0000256" key="4">
    <source>
        <dbReference type="ARBA" id="ARBA00022598"/>
    </source>
</evidence>
<keyword evidence="6" id="KW-0067">ATP-binding</keyword>
<evidence type="ECO:0000313" key="11">
    <source>
        <dbReference type="EMBL" id="MCS5735436.1"/>
    </source>
</evidence>
<dbReference type="Proteomes" id="UP001165586">
    <property type="component" value="Unassembled WGS sequence"/>
</dbReference>
<dbReference type="Gene3D" id="3.30.930.10">
    <property type="entry name" value="Bira Bifunctional Protein, Domain 2"/>
    <property type="match status" value="1"/>
</dbReference>
<dbReference type="CDD" id="cd00673">
    <property type="entry name" value="AlaRS_core"/>
    <property type="match status" value="1"/>
</dbReference>
<comment type="similarity">
    <text evidence="1">Belongs to the class-II aminoacyl-tRNA synthetase family.</text>
</comment>
<evidence type="ECO:0000313" key="12">
    <source>
        <dbReference type="Proteomes" id="UP001165586"/>
    </source>
</evidence>
<keyword evidence="7" id="KW-0694">RNA-binding</keyword>
<dbReference type="SUPFAM" id="SSF55681">
    <property type="entry name" value="Class II aaRS and biotin synthetases"/>
    <property type="match status" value="1"/>
</dbReference>
<evidence type="ECO:0000256" key="3">
    <source>
        <dbReference type="ARBA" id="ARBA00022555"/>
    </source>
</evidence>
<dbReference type="InterPro" id="IPR018164">
    <property type="entry name" value="Ala-tRNA-synth_IIc_N"/>
</dbReference>
<dbReference type="RefSeq" id="WP_259540361.1">
    <property type="nucleotide sequence ID" value="NZ_JANLCJ010000006.1"/>
</dbReference>
<dbReference type="Pfam" id="PF01411">
    <property type="entry name" value="tRNA-synt_2c"/>
    <property type="match status" value="1"/>
</dbReference>
<dbReference type="PANTHER" id="PTHR11777:SF9">
    <property type="entry name" value="ALANINE--TRNA LIGASE, CYTOPLASMIC"/>
    <property type="match status" value="1"/>
</dbReference>
<keyword evidence="12" id="KW-1185">Reference proteome</keyword>
<sequence>MDAHEIRNSYLAFLQSNGHTVIERAPLVPRGDTSTLFNGSGMQSLLPFLLGAEHPAGKRLTDSQPCVRAQDIDDVGDNRHTTFFEMLGNWSLGDYFKETQIRQFFTFLVDIVGLDPQKIYVTCFIGDAENGIPRDDEAAAIWQTVFAEKGITAEVAEIGSQADGDARGVRPGERIFFYDGGENWWSRGGSLAGTPIGDPCGPDSEVFYDFGPEFQDASFGLAHPASDGGQFMEIGNQVFMQYRRLDDGSFEELARRNVDFGGGLERIAAASIGSDDVFRISLLWPIIAALQNLTGRSYEDETSSMRIIADHLRGATFLAVDGVRPSNKEQGYVMRRLLRRAIRLALSLGLTENFFAEIVPVIADLYADDYPEVAASRDEVIAVLVKEENSFRRTLEGGLLALADYQGQTLTGADVFRLSDTHGFPKELSVEEARRLGIAVADDWQAEFALALEEQRARSRGATRLGAAGLPGGAPGAGA</sequence>
<evidence type="ECO:0000256" key="1">
    <source>
        <dbReference type="ARBA" id="ARBA00008226"/>
    </source>
</evidence>
<evidence type="ECO:0000259" key="10">
    <source>
        <dbReference type="PROSITE" id="PS50860"/>
    </source>
</evidence>
<dbReference type="InterPro" id="IPR050058">
    <property type="entry name" value="Ala-tRNA_ligase"/>
</dbReference>
<dbReference type="SUPFAM" id="SSF101353">
    <property type="entry name" value="Putative anticodon-binding domain of alanyl-tRNA synthetase (AlaRS)"/>
    <property type="match status" value="1"/>
</dbReference>
<dbReference type="InterPro" id="IPR002318">
    <property type="entry name" value="Ala-tRNA-lgiase_IIc"/>
</dbReference>
<dbReference type="EC" id="6.1.1.7" evidence="2"/>